<evidence type="ECO:0000256" key="3">
    <source>
        <dbReference type="ARBA" id="ARBA00022448"/>
    </source>
</evidence>
<dbReference type="Pfam" id="PF04193">
    <property type="entry name" value="PQ-loop"/>
    <property type="match status" value="2"/>
</dbReference>
<dbReference type="HOGENOM" id="CLU_046327_0_1_1"/>
<keyword evidence="3" id="KW-0813">Transport</keyword>
<keyword evidence="9" id="KW-0458">Lysosome</keyword>
<dbReference type="PANTHER" id="PTHR13131">
    <property type="entry name" value="CYSTINOSIN"/>
    <property type="match status" value="1"/>
</dbReference>
<dbReference type="OrthoDB" id="15954at2759"/>
<dbReference type="FunFam" id="1.20.1280.290:FF:000016">
    <property type="entry name" value="Cystinosin homolog"/>
    <property type="match status" value="1"/>
</dbReference>
<feature type="transmembrane region" description="Helical" evidence="12">
    <location>
        <begin position="12"/>
        <end position="31"/>
    </location>
</feature>
<evidence type="ECO:0000313" key="13">
    <source>
        <dbReference type="EMBL" id="CEJ81231.1"/>
    </source>
</evidence>
<reference evidence="13 14" key="1">
    <citation type="journal article" date="2015" name="Genome Announc.">
        <title>Draft Genome Sequence and Gene Annotation of the Entomopathogenic Fungus Verticillium hemipterigenum.</title>
        <authorList>
            <person name="Horn F."/>
            <person name="Habel A."/>
            <person name="Scharf D.H."/>
            <person name="Dworschak J."/>
            <person name="Brakhage A.A."/>
            <person name="Guthke R."/>
            <person name="Hertweck C."/>
            <person name="Linde J."/>
        </authorList>
    </citation>
    <scope>NUCLEOTIDE SEQUENCE [LARGE SCALE GENOMIC DNA]</scope>
</reference>
<name>A0A0A1SSY4_9HYPO</name>
<dbReference type="GO" id="GO:0000324">
    <property type="term" value="C:fungal-type vacuole"/>
    <property type="evidence" value="ECO:0007669"/>
    <property type="project" value="TreeGrafter"/>
</dbReference>
<evidence type="ECO:0000256" key="9">
    <source>
        <dbReference type="ARBA" id="ARBA00023228"/>
    </source>
</evidence>
<proteinExistence type="inferred from homology"/>
<dbReference type="InterPro" id="IPR005282">
    <property type="entry name" value="LC_transporter"/>
</dbReference>
<evidence type="ECO:0008006" key="15">
    <source>
        <dbReference type="Google" id="ProtNLM"/>
    </source>
</evidence>
<evidence type="ECO:0000256" key="4">
    <source>
        <dbReference type="ARBA" id="ARBA00022692"/>
    </source>
</evidence>
<dbReference type="STRING" id="1531966.A0A0A1SSY4"/>
<dbReference type="InterPro" id="IPR006603">
    <property type="entry name" value="PQ-loop_rpt"/>
</dbReference>
<dbReference type="SMART" id="SM00679">
    <property type="entry name" value="CTNS"/>
    <property type="match status" value="2"/>
</dbReference>
<evidence type="ECO:0000256" key="7">
    <source>
        <dbReference type="ARBA" id="ARBA00022989"/>
    </source>
</evidence>
<feature type="region of interest" description="Disordered" evidence="11">
    <location>
        <begin position="306"/>
        <end position="326"/>
    </location>
</feature>
<evidence type="ECO:0000256" key="6">
    <source>
        <dbReference type="ARBA" id="ARBA00022847"/>
    </source>
</evidence>
<comment type="similarity">
    <text evidence="2">Belongs to the cystinosin family.</text>
</comment>
<feature type="transmembrane region" description="Helical" evidence="12">
    <location>
        <begin position="51"/>
        <end position="74"/>
    </location>
</feature>
<keyword evidence="7 12" id="KW-1133">Transmembrane helix</keyword>
<dbReference type="Gene3D" id="1.20.1280.290">
    <property type="match status" value="2"/>
</dbReference>
<keyword evidence="4 12" id="KW-0812">Transmembrane</keyword>
<protein>
    <recommendedName>
        <fullName evidence="15">Cystinosin</fullName>
    </recommendedName>
</protein>
<evidence type="ECO:0000256" key="11">
    <source>
        <dbReference type="SAM" id="MobiDB-lite"/>
    </source>
</evidence>
<dbReference type="GO" id="GO:0005774">
    <property type="term" value="C:vacuolar membrane"/>
    <property type="evidence" value="ECO:0007669"/>
    <property type="project" value="TreeGrafter"/>
</dbReference>
<comment type="catalytic activity">
    <reaction evidence="10">
        <text>L-cystine(out) + H(+)(out) = L-cystine(in) + H(+)(in)</text>
        <dbReference type="Rhea" id="RHEA:66172"/>
        <dbReference type="ChEBI" id="CHEBI:15378"/>
        <dbReference type="ChEBI" id="CHEBI:35491"/>
    </reaction>
    <physiologicalReaction direction="left-to-right" evidence="10">
        <dbReference type="Rhea" id="RHEA:66173"/>
    </physiologicalReaction>
</comment>
<evidence type="ECO:0000256" key="12">
    <source>
        <dbReference type="SAM" id="Phobius"/>
    </source>
</evidence>
<sequence>MTTTTPPKKEPRSLITSTTPFVHAPSLYFFLFLPSHQPDFFALYTTTSATMALLAIISVLFGWIYTVCWSASFYPQFLLNLRRKSTSGTTVDFPFLNTIGFAAYLASNVALYYSPTIRAQYAARNNNETPAVRFNDVTFALHALVVSNLTLSQYLAASSWSFTASPGSKPSRSATGIATGCAVGLGATLLTVASSRGTDPATSWCALDIVYALGYVKLIITLVKYTPQLLTNYRNKSTKGWSILQILLDVAGGLLSVGQLLIDSHLQGNWHGVFGNPVKFFLGNISMVFDSMFMVQHYGLYGDKEYDDDSEEERGGLLFDEERGTR</sequence>
<dbReference type="Proteomes" id="UP000039046">
    <property type="component" value="Unassembled WGS sequence"/>
</dbReference>
<comment type="subcellular location">
    <subcellularLocation>
        <location evidence="1">Lysosome membrane</location>
        <topology evidence="1">Multi-pass membrane protein</topology>
    </subcellularLocation>
</comment>
<keyword evidence="5" id="KW-0677">Repeat</keyword>
<dbReference type="EMBL" id="CDHN01000001">
    <property type="protein sequence ID" value="CEJ81231.1"/>
    <property type="molecule type" value="Genomic_DNA"/>
</dbReference>
<keyword evidence="14" id="KW-1185">Reference proteome</keyword>
<evidence type="ECO:0000256" key="1">
    <source>
        <dbReference type="ARBA" id="ARBA00004155"/>
    </source>
</evidence>
<dbReference type="AlphaFoldDB" id="A0A0A1SSY4"/>
<dbReference type="GO" id="GO:0015184">
    <property type="term" value="F:L-cystine transmembrane transporter activity"/>
    <property type="evidence" value="ECO:0007669"/>
    <property type="project" value="TreeGrafter"/>
</dbReference>
<dbReference type="PANTHER" id="PTHR13131:SF5">
    <property type="entry name" value="CYSTINOSIN"/>
    <property type="match status" value="1"/>
</dbReference>
<organism evidence="13 14">
    <name type="scientific">[Torrubiella] hemipterigena</name>
    <dbReference type="NCBI Taxonomy" id="1531966"/>
    <lineage>
        <taxon>Eukaryota</taxon>
        <taxon>Fungi</taxon>
        <taxon>Dikarya</taxon>
        <taxon>Ascomycota</taxon>
        <taxon>Pezizomycotina</taxon>
        <taxon>Sordariomycetes</taxon>
        <taxon>Hypocreomycetidae</taxon>
        <taxon>Hypocreales</taxon>
        <taxon>Clavicipitaceae</taxon>
        <taxon>Clavicipitaceae incertae sedis</taxon>
        <taxon>'Torrubiella' clade</taxon>
    </lineage>
</organism>
<evidence type="ECO:0000256" key="2">
    <source>
        <dbReference type="ARBA" id="ARBA00006855"/>
    </source>
</evidence>
<gene>
    <name evidence="13" type="ORF">VHEMI01372</name>
</gene>
<keyword evidence="6" id="KW-0769">Symport</keyword>
<keyword evidence="8 12" id="KW-0472">Membrane</keyword>
<evidence type="ECO:0000313" key="14">
    <source>
        <dbReference type="Proteomes" id="UP000039046"/>
    </source>
</evidence>
<feature type="transmembrane region" description="Helical" evidence="12">
    <location>
        <begin position="95"/>
        <end position="113"/>
    </location>
</feature>
<evidence type="ECO:0000256" key="8">
    <source>
        <dbReference type="ARBA" id="ARBA00023136"/>
    </source>
</evidence>
<evidence type="ECO:0000256" key="5">
    <source>
        <dbReference type="ARBA" id="ARBA00022737"/>
    </source>
</evidence>
<evidence type="ECO:0000256" key="10">
    <source>
        <dbReference type="ARBA" id="ARBA00048473"/>
    </source>
</evidence>
<dbReference type="GO" id="GO:0015293">
    <property type="term" value="F:symporter activity"/>
    <property type="evidence" value="ECO:0007669"/>
    <property type="project" value="UniProtKB-KW"/>
</dbReference>
<accession>A0A0A1SSY4</accession>